<protein>
    <submittedName>
        <fullName evidence="2">Branched-chain amino acid transporter</fullName>
    </submittedName>
</protein>
<comment type="caution">
    <text evidence="2">The sequence shown here is derived from an EMBL/GenBank/DDBJ whole genome shotgun (WGS) entry which is preliminary data.</text>
</comment>
<keyword evidence="1" id="KW-1133">Transmembrane helix</keyword>
<sequence length="113" mass="11860">MSMHDFFIVFATCLVTMLLCRCLPLFVLKGRQLPEGLARALGFIPPAAFAALVANDLLSPGMFDAGVWPAAMPLVAAAVVVVVARKTKSLLWCALAGCASYALLAFCFAPGAV</sequence>
<dbReference type="AlphaFoldDB" id="A0A369LBH7"/>
<dbReference type="Proteomes" id="UP000253792">
    <property type="component" value="Unassembled WGS sequence"/>
</dbReference>
<dbReference type="OrthoDB" id="3177272at2"/>
<evidence type="ECO:0000313" key="3">
    <source>
        <dbReference type="Proteomes" id="UP000253792"/>
    </source>
</evidence>
<keyword evidence="1" id="KW-0472">Membrane</keyword>
<reference evidence="2 3" key="1">
    <citation type="journal article" date="2018" name="Elife">
        <title>Discovery and characterization of a prevalent human gut bacterial enzyme sufficient for the inactivation of a family of plant toxins.</title>
        <authorList>
            <person name="Koppel N."/>
            <person name="Bisanz J.E."/>
            <person name="Pandelia M.E."/>
            <person name="Turnbaugh P.J."/>
            <person name="Balskus E.P."/>
        </authorList>
    </citation>
    <scope>NUCLEOTIDE SEQUENCE [LARGE SCALE GENOMIC DNA]</scope>
    <source>
        <strain evidence="3">anaerobia AP69FAA</strain>
    </source>
</reference>
<evidence type="ECO:0000256" key="1">
    <source>
        <dbReference type="SAM" id="Phobius"/>
    </source>
</evidence>
<feature type="transmembrane region" description="Helical" evidence="1">
    <location>
        <begin position="40"/>
        <end position="59"/>
    </location>
</feature>
<feature type="transmembrane region" description="Helical" evidence="1">
    <location>
        <begin position="90"/>
        <end position="112"/>
    </location>
</feature>
<evidence type="ECO:0000313" key="2">
    <source>
        <dbReference type="EMBL" id="RDB56037.1"/>
    </source>
</evidence>
<proteinExistence type="predicted"/>
<name>A0A369LBH7_9ACTN</name>
<dbReference type="RefSeq" id="WP_114620371.1">
    <property type="nucleotide sequence ID" value="NZ_CATXOW010000006.1"/>
</dbReference>
<feature type="transmembrane region" description="Helical" evidence="1">
    <location>
        <begin position="6"/>
        <end position="28"/>
    </location>
</feature>
<organism evidence="2 3">
    <name type="scientific">Senegalimassilia anaerobia</name>
    <dbReference type="NCBI Taxonomy" id="1473216"/>
    <lineage>
        <taxon>Bacteria</taxon>
        <taxon>Bacillati</taxon>
        <taxon>Actinomycetota</taxon>
        <taxon>Coriobacteriia</taxon>
        <taxon>Coriobacteriales</taxon>
        <taxon>Coriobacteriaceae</taxon>
        <taxon>Senegalimassilia</taxon>
    </lineage>
</organism>
<dbReference type="EMBL" id="PPTP01000003">
    <property type="protein sequence ID" value="RDB56037.1"/>
    <property type="molecule type" value="Genomic_DNA"/>
</dbReference>
<dbReference type="InterPro" id="IPR008407">
    <property type="entry name" value="Brnchd-chn_aa_trnsp_AzlD"/>
</dbReference>
<keyword evidence="1" id="KW-0812">Transmembrane</keyword>
<dbReference type="STRING" id="1034345.GCA_000236865_00317"/>
<dbReference type="Pfam" id="PF05437">
    <property type="entry name" value="AzlD"/>
    <property type="match status" value="1"/>
</dbReference>
<gene>
    <name evidence="2" type="ORF">C1880_03825</name>
</gene>
<accession>A0A369LBH7</accession>
<feature type="transmembrane region" description="Helical" evidence="1">
    <location>
        <begin position="65"/>
        <end position="83"/>
    </location>
</feature>
<keyword evidence="3" id="KW-1185">Reference proteome</keyword>